<keyword evidence="8" id="KW-1185">Reference proteome</keyword>
<gene>
    <name evidence="7" type="ORF">NTJ_02325</name>
</gene>
<dbReference type="InterPro" id="IPR055409">
    <property type="entry name" value="Beta-prop_FAM234A_B"/>
</dbReference>
<protein>
    <recommendedName>
        <fullName evidence="6">FAM234A/B beta-propeller domain-containing protein</fullName>
    </recommendedName>
</protein>
<evidence type="ECO:0000313" key="8">
    <source>
        <dbReference type="Proteomes" id="UP001307889"/>
    </source>
</evidence>
<dbReference type="PANTHER" id="PTHR21419">
    <property type="match status" value="1"/>
</dbReference>
<reference evidence="7 8" key="1">
    <citation type="submission" date="2023-09" db="EMBL/GenBank/DDBJ databases">
        <title>Nesidiocoris tenuis whole genome shotgun sequence.</title>
        <authorList>
            <person name="Shibata T."/>
            <person name="Shimoda M."/>
            <person name="Kobayashi T."/>
            <person name="Uehara T."/>
        </authorList>
    </citation>
    <scope>NUCLEOTIDE SEQUENCE [LARGE SCALE GENOMIC DNA]</scope>
    <source>
        <strain evidence="7 8">Japan</strain>
    </source>
</reference>
<comment type="subcellular location">
    <subcellularLocation>
        <location evidence="1">Membrane</location>
        <topology evidence="1">Single-pass membrane protein</topology>
    </subcellularLocation>
</comment>
<feature type="transmembrane region" description="Helical" evidence="5">
    <location>
        <begin position="51"/>
        <end position="71"/>
    </location>
</feature>
<sequence length="526" mass="58668">MGDYHRLQTAEAAEAEFHMSGTVAGQHDNPRIINNNKIYYYKRPMTPVQRAAFIGSIAFIAVVILFFIWGLPCDVYHCGKEEPVSISWDKTLSGLELRGRMHLVGGNLIAILRSAKYGKTQNQFPKNGGGVIALFGKNGNEVYWLSMKALPRYIDCSTLDISENNGNACLIVGDSGYMAALNPVTGLLIWKISVNASMPRPTDVDVPISIPDVDGDGHSDLVTLSRFDDGKHRVAIVSGATGEVLRHPLVDSDCKDVSELQFDYATSVLSYGCSPFGFPANRKELNLKDVLPGRNPSSSRVSVPNRVMIPKDERMRFVVGNGSAGEHKVLVSNQGTCPENCFVSINVTDCQNKTIWKYHMDKTYVMYPIPLHFKHSITGFLLKMWHWHTPVENRNVGGIRVEMIKERIVLITFNESESIHVQEQIGKLAASQTDIIQLCEDNECQPHLSFQTQSALIADLNGDGTQDLISYFVTYKPKDEESLKNLDRISTELSPSSFDGWTLESRVRVVRLESELQKLYASVARH</sequence>
<evidence type="ECO:0000256" key="2">
    <source>
        <dbReference type="ARBA" id="ARBA00022692"/>
    </source>
</evidence>
<evidence type="ECO:0000259" key="6">
    <source>
        <dbReference type="Pfam" id="PF23727"/>
    </source>
</evidence>
<evidence type="ECO:0000256" key="1">
    <source>
        <dbReference type="ARBA" id="ARBA00004167"/>
    </source>
</evidence>
<proteinExistence type="predicted"/>
<dbReference type="Pfam" id="PF23727">
    <property type="entry name" value="Beta-prop_FAM234A_B"/>
    <property type="match status" value="1"/>
</dbReference>
<accession>A0ABN7AB44</accession>
<dbReference type="EMBL" id="AP028909">
    <property type="protein sequence ID" value="BES89518.1"/>
    <property type="molecule type" value="Genomic_DNA"/>
</dbReference>
<keyword evidence="2 5" id="KW-0812">Transmembrane</keyword>
<keyword evidence="4 5" id="KW-0472">Membrane</keyword>
<dbReference type="InterPro" id="IPR028994">
    <property type="entry name" value="Integrin_alpha_N"/>
</dbReference>
<dbReference type="Proteomes" id="UP001307889">
    <property type="component" value="Chromosome 1"/>
</dbReference>
<dbReference type="PANTHER" id="PTHR21419:SF30">
    <property type="entry name" value="IG-LIKE DOMAIN-CONTAINING PROTEIN"/>
    <property type="match status" value="1"/>
</dbReference>
<evidence type="ECO:0000256" key="3">
    <source>
        <dbReference type="ARBA" id="ARBA00022989"/>
    </source>
</evidence>
<feature type="domain" description="FAM234A/B beta-propeller" evidence="6">
    <location>
        <begin position="131"/>
        <end position="246"/>
    </location>
</feature>
<dbReference type="SUPFAM" id="SSF69318">
    <property type="entry name" value="Integrin alpha N-terminal domain"/>
    <property type="match status" value="1"/>
</dbReference>
<evidence type="ECO:0000313" key="7">
    <source>
        <dbReference type="EMBL" id="BES89518.1"/>
    </source>
</evidence>
<evidence type="ECO:0000256" key="4">
    <source>
        <dbReference type="ARBA" id="ARBA00023136"/>
    </source>
</evidence>
<keyword evidence="3 5" id="KW-1133">Transmembrane helix</keyword>
<name>A0ABN7AB44_9HEMI</name>
<evidence type="ECO:0000256" key="5">
    <source>
        <dbReference type="SAM" id="Phobius"/>
    </source>
</evidence>
<organism evidence="7 8">
    <name type="scientific">Nesidiocoris tenuis</name>
    <dbReference type="NCBI Taxonomy" id="355587"/>
    <lineage>
        <taxon>Eukaryota</taxon>
        <taxon>Metazoa</taxon>
        <taxon>Ecdysozoa</taxon>
        <taxon>Arthropoda</taxon>
        <taxon>Hexapoda</taxon>
        <taxon>Insecta</taxon>
        <taxon>Pterygota</taxon>
        <taxon>Neoptera</taxon>
        <taxon>Paraneoptera</taxon>
        <taxon>Hemiptera</taxon>
        <taxon>Heteroptera</taxon>
        <taxon>Panheteroptera</taxon>
        <taxon>Cimicomorpha</taxon>
        <taxon>Miridae</taxon>
        <taxon>Dicyphina</taxon>
        <taxon>Nesidiocoris</taxon>
    </lineage>
</organism>
<dbReference type="InterPro" id="IPR045232">
    <property type="entry name" value="FAM234"/>
</dbReference>